<dbReference type="CDD" id="cd01347">
    <property type="entry name" value="ligand_gated_channel"/>
    <property type="match status" value="1"/>
</dbReference>
<feature type="domain" description="TonB-dependent receptor plug" evidence="16">
    <location>
        <begin position="41"/>
        <end position="147"/>
    </location>
</feature>
<keyword evidence="18" id="KW-1185">Reference proteome</keyword>
<keyword evidence="3 10" id="KW-1134">Transmembrane beta strand</keyword>
<dbReference type="Gene3D" id="2.170.130.10">
    <property type="entry name" value="TonB-dependent receptor, plug domain"/>
    <property type="match status" value="1"/>
</dbReference>
<feature type="signal peptide" evidence="14">
    <location>
        <begin position="1"/>
        <end position="21"/>
    </location>
</feature>
<evidence type="ECO:0000256" key="9">
    <source>
        <dbReference type="ARBA" id="ARBA00023237"/>
    </source>
</evidence>
<evidence type="ECO:0000256" key="14">
    <source>
        <dbReference type="SAM" id="SignalP"/>
    </source>
</evidence>
<dbReference type="InterPro" id="IPR010917">
    <property type="entry name" value="TonB_rcpt_CS"/>
</dbReference>
<evidence type="ECO:0000256" key="11">
    <source>
        <dbReference type="PROSITE-ProRule" id="PRU10143"/>
    </source>
</evidence>
<evidence type="ECO:0000313" key="18">
    <source>
        <dbReference type="Proteomes" id="UP000037530"/>
    </source>
</evidence>
<dbReference type="Pfam" id="PF07715">
    <property type="entry name" value="Plug"/>
    <property type="match status" value="1"/>
</dbReference>
<dbReference type="InterPro" id="IPR039426">
    <property type="entry name" value="TonB-dep_rcpt-like"/>
</dbReference>
<evidence type="ECO:0000259" key="16">
    <source>
        <dbReference type="Pfam" id="PF07715"/>
    </source>
</evidence>
<comment type="similarity">
    <text evidence="10 13">Belongs to the TonB-dependent receptor family.</text>
</comment>
<keyword evidence="8 10" id="KW-0472">Membrane</keyword>
<evidence type="ECO:0000256" key="10">
    <source>
        <dbReference type="PROSITE-ProRule" id="PRU01360"/>
    </source>
</evidence>
<feature type="domain" description="TonB-dependent receptor-like beta-barrel" evidence="15">
    <location>
        <begin position="184"/>
        <end position="580"/>
    </location>
</feature>
<dbReference type="OrthoDB" id="9764669at2"/>
<keyword evidence="6" id="KW-0406">Ion transport</keyword>
<dbReference type="InterPro" id="IPR012910">
    <property type="entry name" value="Plug_dom"/>
</dbReference>
<evidence type="ECO:0000256" key="12">
    <source>
        <dbReference type="PROSITE-ProRule" id="PRU10144"/>
    </source>
</evidence>
<dbReference type="AlphaFoldDB" id="A0A0M0HV83"/>
<dbReference type="STRING" id="171383.AKJ31_19455"/>
<dbReference type="RefSeq" id="WP_053410699.1">
    <property type="nucleotide sequence ID" value="NZ_LHPI01000024.1"/>
</dbReference>
<evidence type="ECO:0000256" key="6">
    <source>
        <dbReference type="ARBA" id="ARBA00023065"/>
    </source>
</evidence>
<dbReference type="Proteomes" id="UP000037530">
    <property type="component" value="Unassembled WGS sequence"/>
</dbReference>
<organism evidence="17 18">
    <name type="scientific">Vibrio hepatarius</name>
    <dbReference type="NCBI Taxonomy" id="171383"/>
    <lineage>
        <taxon>Bacteria</taxon>
        <taxon>Pseudomonadati</taxon>
        <taxon>Pseudomonadota</taxon>
        <taxon>Gammaproteobacteria</taxon>
        <taxon>Vibrionales</taxon>
        <taxon>Vibrionaceae</taxon>
        <taxon>Vibrio</taxon>
        <taxon>Vibrio oreintalis group</taxon>
    </lineage>
</organism>
<dbReference type="PROSITE" id="PS00430">
    <property type="entry name" value="TONB_DEPENDENT_REC_1"/>
    <property type="match status" value="1"/>
</dbReference>
<evidence type="ECO:0000313" key="17">
    <source>
        <dbReference type="EMBL" id="KOO05991.1"/>
    </source>
</evidence>
<evidence type="ECO:0000256" key="4">
    <source>
        <dbReference type="ARBA" id="ARBA00022692"/>
    </source>
</evidence>
<feature type="short sequence motif" description="TonB box" evidence="11">
    <location>
        <begin position="29"/>
        <end position="35"/>
    </location>
</feature>
<dbReference type="InterPro" id="IPR036942">
    <property type="entry name" value="Beta-barrel_TonB_sf"/>
</dbReference>
<evidence type="ECO:0000256" key="2">
    <source>
        <dbReference type="ARBA" id="ARBA00022448"/>
    </source>
</evidence>
<name>A0A0M0HV83_9VIBR</name>
<evidence type="ECO:0000259" key="15">
    <source>
        <dbReference type="Pfam" id="PF00593"/>
    </source>
</evidence>
<dbReference type="PROSITE" id="PS01156">
    <property type="entry name" value="TONB_DEPENDENT_REC_2"/>
    <property type="match status" value="1"/>
</dbReference>
<keyword evidence="4 10" id="KW-0812">Transmembrane</keyword>
<gene>
    <name evidence="17" type="ORF">AKJ31_19455</name>
</gene>
<dbReference type="InterPro" id="IPR037066">
    <property type="entry name" value="Plug_dom_sf"/>
</dbReference>
<dbReference type="Pfam" id="PF00593">
    <property type="entry name" value="TonB_dep_Rec_b-barrel"/>
    <property type="match status" value="1"/>
</dbReference>
<dbReference type="PATRIC" id="fig|171383.3.peg.3968"/>
<evidence type="ECO:0000256" key="5">
    <source>
        <dbReference type="ARBA" id="ARBA00022729"/>
    </source>
</evidence>
<dbReference type="GO" id="GO:0006811">
    <property type="term" value="P:monoatomic ion transport"/>
    <property type="evidence" value="ECO:0007669"/>
    <property type="project" value="UniProtKB-KW"/>
</dbReference>
<keyword evidence="9 10" id="KW-0998">Cell outer membrane</keyword>
<dbReference type="Gene3D" id="2.40.170.20">
    <property type="entry name" value="TonB-dependent receptor, beta-barrel domain"/>
    <property type="match status" value="1"/>
</dbReference>
<feature type="chain" id="PRO_5005600377" evidence="14">
    <location>
        <begin position="22"/>
        <end position="610"/>
    </location>
</feature>
<dbReference type="SUPFAM" id="SSF56935">
    <property type="entry name" value="Porins"/>
    <property type="match status" value="1"/>
</dbReference>
<keyword evidence="7 11" id="KW-0798">TonB box</keyword>
<keyword evidence="5 14" id="KW-0732">Signal</keyword>
<protein>
    <submittedName>
        <fullName evidence="17">Vitamin B12 transporter BtuB</fullName>
    </submittedName>
</protein>
<evidence type="ECO:0000256" key="3">
    <source>
        <dbReference type="ARBA" id="ARBA00022452"/>
    </source>
</evidence>
<keyword evidence="2 10" id="KW-0813">Transport</keyword>
<dbReference type="PANTHER" id="PTHR30069">
    <property type="entry name" value="TONB-DEPENDENT OUTER MEMBRANE RECEPTOR"/>
    <property type="match status" value="1"/>
</dbReference>
<comment type="caution">
    <text evidence="17">The sequence shown here is derived from an EMBL/GenBank/DDBJ whole genome shotgun (WGS) entry which is preliminary data.</text>
</comment>
<proteinExistence type="inferred from homology"/>
<evidence type="ECO:0000256" key="8">
    <source>
        <dbReference type="ARBA" id="ARBA00023136"/>
    </source>
</evidence>
<evidence type="ECO:0000256" key="7">
    <source>
        <dbReference type="ARBA" id="ARBA00023077"/>
    </source>
</evidence>
<dbReference type="GO" id="GO:0015889">
    <property type="term" value="P:cobalamin transport"/>
    <property type="evidence" value="ECO:0007669"/>
    <property type="project" value="TreeGrafter"/>
</dbReference>
<accession>A0A0M0HV83</accession>
<evidence type="ECO:0000256" key="1">
    <source>
        <dbReference type="ARBA" id="ARBA00004571"/>
    </source>
</evidence>
<dbReference type="PANTHER" id="PTHR30069:SF53">
    <property type="entry name" value="COLICIN I RECEPTOR-RELATED"/>
    <property type="match status" value="1"/>
</dbReference>
<comment type="subcellular location">
    <subcellularLocation>
        <location evidence="1 10">Cell outer membrane</location>
        <topology evidence="1 10">Multi-pass membrane protein</topology>
    </subcellularLocation>
</comment>
<reference evidence="18" key="1">
    <citation type="submission" date="2015-08" db="EMBL/GenBank/DDBJ databases">
        <title>Vibrio galatheae sp. nov., a novel member of the Vibrionaceae family isolated from the Solomon Islands.</title>
        <authorList>
            <person name="Giubergia S."/>
            <person name="Machado H."/>
            <person name="Mateiu R.V."/>
            <person name="Gram L."/>
        </authorList>
    </citation>
    <scope>NUCLEOTIDE SEQUENCE [LARGE SCALE GENOMIC DNA]</scope>
    <source>
        <strain evidence="18">DSM 19134</strain>
    </source>
</reference>
<feature type="short sequence motif" description="TonB C-terminal box" evidence="12">
    <location>
        <begin position="593"/>
        <end position="610"/>
    </location>
</feature>
<dbReference type="GO" id="GO:0009279">
    <property type="term" value="C:cell outer membrane"/>
    <property type="evidence" value="ECO:0007669"/>
    <property type="project" value="UniProtKB-SubCell"/>
</dbReference>
<dbReference type="InterPro" id="IPR000531">
    <property type="entry name" value="Beta-barrel_TonB"/>
</dbReference>
<evidence type="ECO:0000256" key="13">
    <source>
        <dbReference type="RuleBase" id="RU003357"/>
    </source>
</evidence>
<dbReference type="PROSITE" id="PS52016">
    <property type="entry name" value="TONB_DEPENDENT_REC_3"/>
    <property type="match status" value="1"/>
</dbReference>
<dbReference type="EMBL" id="LHPI01000024">
    <property type="protein sequence ID" value="KOO05991.1"/>
    <property type="molecule type" value="Genomic_DNA"/>
</dbReference>
<sequence>MNRSILAIAVASLLPSTYSLAQEVSVDETVVVTANRFEQSQQSVLASTSVITREDIEVSQATTALDLLKTLPGVTINSQGSKGNVTGIYIRGTASKHTLVIVDGVRINSPTAGEASIGLIPAFAIEKIEVIRGPRAAVYGSDAMGGVISISTTGAANTHELLLGYGDQGQNQQGWKSSGQLSEATKGSFIFNREQSDGYRIYDGAPKDETHGYDSQTVFGNLEHQLTENWSLAFAGYSRDSEVEYADQYVVDGPSKQTDGEFYSLTGKVRYWRDEFASELQVGSSKDHSEDGDAAGKIAKSTLTGERQSVTWLNTYTGLNNIVLNAGLDYSKEEAKRGGTNTQDYDKSDKNNRAAFLTALGEFGDLTAEASVRRDDDSVFGGYNTWNVAVGYFLFDQFQLVASSGTAFNAPTFNDLYWPQSGNPDLDPEESRSTEVGVYGYHDLFDWSLVAYRSKFDNLIAWAPNSSGQWVPQNVNKAEMKGIELAVDFSTGPIDHKLGAEWLDAVDEETKEDLIRRPEHKFSWSPTISVDKVDASLTVLHTGERPESNGEYLPSYTTVDLGLGVRATEQLKLGLRVNNLLDEEYQTAASGTLDYIGAERNLLATLNYQF</sequence>
<dbReference type="InterPro" id="IPR010916">
    <property type="entry name" value="TonB_box_CS"/>
</dbReference>